<dbReference type="RefSeq" id="XP_062804551.1">
    <property type="nucleotide sequence ID" value="XM_062941669.1"/>
</dbReference>
<accession>A0ABR0IMG1</accession>
<organism evidence="2 3">
    <name type="scientific">Podospora pseudoanserina</name>
    <dbReference type="NCBI Taxonomy" id="2609844"/>
    <lineage>
        <taxon>Eukaryota</taxon>
        <taxon>Fungi</taxon>
        <taxon>Dikarya</taxon>
        <taxon>Ascomycota</taxon>
        <taxon>Pezizomycotina</taxon>
        <taxon>Sordariomycetes</taxon>
        <taxon>Sordariomycetidae</taxon>
        <taxon>Sordariales</taxon>
        <taxon>Podosporaceae</taxon>
        <taxon>Podospora</taxon>
    </lineage>
</organism>
<proteinExistence type="predicted"/>
<evidence type="ECO:0000313" key="2">
    <source>
        <dbReference type="EMBL" id="KAK4681081.1"/>
    </source>
</evidence>
<reference evidence="2 3" key="1">
    <citation type="journal article" date="2023" name="bioRxiv">
        <title>High-quality genome assemblies of four members of thePodospora anserinaspecies complex.</title>
        <authorList>
            <person name="Ament-Velasquez S.L."/>
            <person name="Vogan A.A."/>
            <person name="Wallerman O."/>
            <person name="Hartmann F."/>
            <person name="Gautier V."/>
            <person name="Silar P."/>
            <person name="Giraud T."/>
            <person name="Johannesson H."/>
        </authorList>
    </citation>
    <scope>NUCLEOTIDE SEQUENCE [LARGE SCALE GENOMIC DNA]</scope>
    <source>
        <strain evidence="2 3">CBS 124.78</strain>
    </source>
</reference>
<feature type="compositionally biased region" description="Low complexity" evidence="1">
    <location>
        <begin position="83"/>
        <end position="102"/>
    </location>
</feature>
<name>A0ABR0IMG1_9PEZI</name>
<dbReference type="Proteomes" id="UP001323617">
    <property type="component" value="Unassembled WGS sequence"/>
</dbReference>
<dbReference type="GeneID" id="87962534"/>
<dbReference type="EMBL" id="JAFFHC010000001">
    <property type="protein sequence ID" value="KAK4681081.1"/>
    <property type="molecule type" value="Genomic_DNA"/>
</dbReference>
<gene>
    <name evidence="2" type="ORF">QC764_104325</name>
</gene>
<evidence type="ECO:0000256" key="1">
    <source>
        <dbReference type="SAM" id="MobiDB-lite"/>
    </source>
</evidence>
<keyword evidence="3" id="KW-1185">Reference proteome</keyword>
<feature type="region of interest" description="Disordered" evidence="1">
    <location>
        <begin position="80"/>
        <end position="103"/>
    </location>
</feature>
<feature type="compositionally biased region" description="Low complexity" evidence="1">
    <location>
        <begin position="40"/>
        <end position="52"/>
    </location>
</feature>
<comment type="caution">
    <text evidence="2">The sequence shown here is derived from an EMBL/GenBank/DDBJ whole genome shotgun (WGS) entry which is preliminary data.</text>
</comment>
<sequence length="130" mass="13813">MGKGFFKPRSPSSLQATHKKKKGSHNSPSISSVADKFPSSRRPCTSRSRVPCPLRPVLISSNSCLPPSINLDLQPSASSIDYPTASKPTTPASATIPAQAPPMSQTRLQIQSIATAAMSVLLVGMLQHFD</sequence>
<protein>
    <submittedName>
        <fullName evidence="2">Uncharacterized protein</fullName>
    </submittedName>
</protein>
<evidence type="ECO:0000313" key="3">
    <source>
        <dbReference type="Proteomes" id="UP001323617"/>
    </source>
</evidence>
<feature type="region of interest" description="Disordered" evidence="1">
    <location>
        <begin position="1"/>
        <end position="52"/>
    </location>
</feature>